<feature type="signal peptide" evidence="7">
    <location>
        <begin position="1"/>
        <end position="28"/>
    </location>
</feature>
<dbReference type="PROSITE" id="PS00146">
    <property type="entry name" value="BETA_LACTAMASE_A"/>
    <property type="match status" value="1"/>
</dbReference>
<dbReference type="NCBIfam" id="NF033103">
    <property type="entry name" value="bla_class_A"/>
    <property type="match status" value="1"/>
</dbReference>
<reference evidence="9" key="2">
    <citation type="submission" date="2020-09" db="EMBL/GenBank/DDBJ databases">
        <authorList>
            <person name="Sun Q."/>
            <person name="Ohkuma M."/>
        </authorList>
    </citation>
    <scope>NUCLEOTIDE SEQUENCE</scope>
    <source>
        <strain evidence="9">JCM 3091</strain>
    </source>
</reference>
<dbReference type="GO" id="GO:0008800">
    <property type="term" value="F:beta-lactamase activity"/>
    <property type="evidence" value="ECO:0007669"/>
    <property type="project" value="UniProtKB-UniRule"/>
</dbReference>
<protein>
    <recommendedName>
        <fullName evidence="3 6">Beta-lactamase</fullName>
        <ecNumber evidence="2 6">3.5.2.6</ecNumber>
    </recommendedName>
</protein>
<reference evidence="9" key="1">
    <citation type="journal article" date="2014" name="Int. J. Syst. Evol. Microbiol.">
        <title>Complete genome sequence of Corynebacterium casei LMG S-19264T (=DSM 44701T), isolated from a smear-ripened cheese.</title>
        <authorList>
            <consortium name="US DOE Joint Genome Institute (JGI-PGF)"/>
            <person name="Walter F."/>
            <person name="Albersmeier A."/>
            <person name="Kalinowski J."/>
            <person name="Ruckert C."/>
        </authorList>
    </citation>
    <scope>NUCLEOTIDE SEQUENCE</scope>
    <source>
        <strain evidence="9">JCM 3091</strain>
    </source>
</reference>
<comment type="similarity">
    <text evidence="1 6">Belongs to the class-A beta-lactamase family.</text>
</comment>
<name>A0A8J3BTQ2_9ACTN</name>
<keyword evidence="7" id="KW-0732">Signal</keyword>
<dbReference type="GO" id="GO:0030655">
    <property type="term" value="P:beta-lactam antibiotic catabolic process"/>
    <property type="evidence" value="ECO:0007669"/>
    <property type="project" value="InterPro"/>
</dbReference>
<keyword evidence="5 6" id="KW-0046">Antibiotic resistance</keyword>
<dbReference type="PANTHER" id="PTHR35333:SF3">
    <property type="entry name" value="BETA-LACTAMASE-TYPE TRANSPEPTIDASE FOLD CONTAINING PROTEIN"/>
    <property type="match status" value="1"/>
</dbReference>
<evidence type="ECO:0000256" key="7">
    <source>
        <dbReference type="SAM" id="SignalP"/>
    </source>
</evidence>
<comment type="catalytic activity">
    <reaction evidence="6">
        <text>a beta-lactam + H2O = a substituted beta-amino acid</text>
        <dbReference type="Rhea" id="RHEA:20401"/>
        <dbReference type="ChEBI" id="CHEBI:15377"/>
        <dbReference type="ChEBI" id="CHEBI:35627"/>
        <dbReference type="ChEBI" id="CHEBI:140347"/>
        <dbReference type="EC" id="3.5.2.6"/>
    </reaction>
</comment>
<dbReference type="InterPro" id="IPR012338">
    <property type="entry name" value="Beta-lactam/transpept-like"/>
</dbReference>
<sequence>MVVHLSRRHLLVGASAALLAVPTAPASAATRGDWRARLRELERRHDVRIGACALDTARGTRVGYRAGQRFPLLSTFKAFAAAAVLDRGRHYDPGLLDRRLYWTEADLVPYSPVTDRHVADGLTVAQLCDAAVVHSDNTAGNLLLGQVGGPAGLTGYLRRLGDPVSRLDRWEPDLNAWVPGECRDTTTPAAAARLLAATAVGNALAAQDRGRLNGWLRASVTGAARIRAGLPADWTVGDKTGTSADAYGAANDIAVATPPGAAPLVMSVYTRRPAPGLPHLDSVVAATATVLAQALGGLPDPGSRTGPR</sequence>
<evidence type="ECO:0000256" key="3">
    <source>
        <dbReference type="ARBA" id="ARBA00018879"/>
    </source>
</evidence>
<feature type="chain" id="PRO_5035179742" description="Beta-lactamase" evidence="7">
    <location>
        <begin position="29"/>
        <end position="308"/>
    </location>
</feature>
<dbReference type="Proteomes" id="UP000662200">
    <property type="component" value="Unassembled WGS sequence"/>
</dbReference>
<feature type="domain" description="Beta-lactamase class A catalytic" evidence="8">
    <location>
        <begin position="52"/>
        <end position="270"/>
    </location>
</feature>
<comment type="caution">
    <text evidence="9">The sequence shown here is derived from an EMBL/GenBank/DDBJ whole genome shotgun (WGS) entry which is preliminary data.</text>
</comment>
<dbReference type="EMBL" id="BMQC01000021">
    <property type="protein sequence ID" value="GGK42183.1"/>
    <property type="molecule type" value="Genomic_DNA"/>
</dbReference>
<dbReference type="PROSITE" id="PS51318">
    <property type="entry name" value="TAT"/>
    <property type="match status" value="1"/>
</dbReference>
<dbReference type="PANTHER" id="PTHR35333">
    <property type="entry name" value="BETA-LACTAMASE"/>
    <property type="match status" value="1"/>
</dbReference>
<dbReference type="InterPro" id="IPR006311">
    <property type="entry name" value="TAT_signal"/>
</dbReference>
<dbReference type="AlphaFoldDB" id="A0A8J3BTQ2"/>
<evidence type="ECO:0000256" key="4">
    <source>
        <dbReference type="ARBA" id="ARBA00022801"/>
    </source>
</evidence>
<evidence type="ECO:0000256" key="1">
    <source>
        <dbReference type="ARBA" id="ARBA00009009"/>
    </source>
</evidence>
<dbReference type="GO" id="GO:0046677">
    <property type="term" value="P:response to antibiotic"/>
    <property type="evidence" value="ECO:0007669"/>
    <property type="project" value="UniProtKB-UniRule"/>
</dbReference>
<gene>
    <name evidence="9" type="primary">penA</name>
    <name evidence="9" type="ORF">GCM10010124_38750</name>
</gene>
<keyword evidence="10" id="KW-1185">Reference proteome</keyword>
<evidence type="ECO:0000256" key="5">
    <source>
        <dbReference type="ARBA" id="ARBA00023251"/>
    </source>
</evidence>
<dbReference type="PRINTS" id="PR00118">
    <property type="entry name" value="BLACTAMASEA"/>
</dbReference>
<dbReference type="InterPro" id="IPR045155">
    <property type="entry name" value="Beta-lactam_cat"/>
</dbReference>
<accession>A0A8J3BTQ2</accession>
<dbReference type="Pfam" id="PF13354">
    <property type="entry name" value="Beta-lactamase2"/>
    <property type="match status" value="1"/>
</dbReference>
<dbReference type="Gene3D" id="3.40.710.10">
    <property type="entry name" value="DD-peptidase/beta-lactamase superfamily"/>
    <property type="match status" value="1"/>
</dbReference>
<dbReference type="RefSeq" id="WP_189115791.1">
    <property type="nucleotide sequence ID" value="NZ_BMQC01000021.1"/>
</dbReference>
<organism evidence="9 10">
    <name type="scientific">Pilimelia terevasa</name>
    <dbReference type="NCBI Taxonomy" id="53372"/>
    <lineage>
        <taxon>Bacteria</taxon>
        <taxon>Bacillati</taxon>
        <taxon>Actinomycetota</taxon>
        <taxon>Actinomycetes</taxon>
        <taxon>Micromonosporales</taxon>
        <taxon>Micromonosporaceae</taxon>
        <taxon>Pilimelia</taxon>
    </lineage>
</organism>
<keyword evidence="4 6" id="KW-0378">Hydrolase</keyword>
<dbReference type="SUPFAM" id="SSF56601">
    <property type="entry name" value="beta-lactamase/transpeptidase-like"/>
    <property type="match status" value="1"/>
</dbReference>
<evidence type="ECO:0000256" key="2">
    <source>
        <dbReference type="ARBA" id="ARBA00012865"/>
    </source>
</evidence>
<evidence type="ECO:0000313" key="10">
    <source>
        <dbReference type="Proteomes" id="UP000662200"/>
    </source>
</evidence>
<evidence type="ECO:0000313" key="9">
    <source>
        <dbReference type="EMBL" id="GGK42183.1"/>
    </source>
</evidence>
<dbReference type="InterPro" id="IPR023650">
    <property type="entry name" value="Beta-lactam_class-A_AS"/>
</dbReference>
<evidence type="ECO:0000259" key="8">
    <source>
        <dbReference type="Pfam" id="PF13354"/>
    </source>
</evidence>
<proteinExistence type="inferred from homology"/>
<dbReference type="EC" id="3.5.2.6" evidence="2 6"/>
<dbReference type="InterPro" id="IPR000871">
    <property type="entry name" value="Beta-lactam_class-A"/>
</dbReference>
<evidence type="ECO:0000256" key="6">
    <source>
        <dbReference type="RuleBase" id="RU361140"/>
    </source>
</evidence>